<evidence type="ECO:0000313" key="2">
    <source>
        <dbReference type="EMBL" id="MBD8064850.1"/>
    </source>
</evidence>
<dbReference type="InterPro" id="IPR036291">
    <property type="entry name" value="NAD(P)-bd_dom_sf"/>
</dbReference>
<dbReference type="Proteomes" id="UP000654108">
    <property type="component" value="Unassembled WGS sequence"/>
</dbReference>
<accession>A0A927FRE3</accession>
<reference evidence="2" key="1">
    <citation type="submission" date="2020-09" db="EMBL/GenBank/DDBJ databases">
        <title>Genome seq and assembly of Devosia sp.</title>
        <authorList>
            <person name="Chhetri G."/>
        </authorList>
    </citation>
    <scope>NUCLEOTIDE SEQUENCE</scope>
    <source>
        <strain evidence="2">PTR5</strain>
    </source>
</reference>
<evidence type="ECO:0000313" key="3">
    <source>
        <dbReference type="Proteomes" id="UP000654108"/>
    </source>
</evidence>
<proteinExistence type="predicted"/>
<protein>
    <submittedName>
        <fullName evidence="2">SDR family oxidoreductase</fullName>
    </submittedName>
</protein>
<dbReference type="InterPro" id="IPR016040">
    <property type="entry name" value="NAD(P)-bd_dom"/>
</dbReference>
<dbReference type="Gene3D" id="3.90.25.10">
    <property type="entry name" value="UDP-galactose 4-epimerase, domain 1"/>
    <property type="match status" value="1"/>
</dbReference>
<comment type="caution">
    <text evidence="2">The sequence shown here is derived from an EMBL/GenBank/DDBJ whole genome shotgun (WGS) entry which is preliminary data.</text>
</comment>
<organism evidence="2 3">
    <name type="scientific">Devosia oryzisoli</name>
    <dbReference type="NCBI Taxonomy" id="2774138"/>
    <lineage>
        <taxon>Bacteria</taxon>
        <taxon>Pseudomonadati</taxon>
        <taxon>Pseudomonadota</taxon>
        <taxon>Alphaproteobacteria</taxon>
        <taxon>Hyphomicrobiales</taxon>
        <taxon>Devosiaceae</taxon>
        <taxon>Devosia</taxon>
    </lineage>
</organism>
<dbReference type="PANTHER" id="PTHR47129">
    <property type="entry name" value="QUINONE OXIDOREDUCTASE 2"/>
    <property type="match status" value="1"/>
</dbReference>
<dbReference type="InterPro" id="IPR052718">
    <property type="entry name" value="NmrA-type_oxidoreductase"/>
</dbReference>
<dbReference type="Pfam" id="PF13460">
    <property type="entry name" value="NAD_binding_10"/>
    <property type="match status" value="1"/>
</dbReference>
<dbReference type="CDD" id="cd05269">
    <property type="entry name" value="TMR_SDR_a"/>
    <property type="match status" value="1"/>
</dbReference>
<dbReference type="EMBL" id="JACYFU010000001">
    <property type="protein sequence ID" value="MBD8064850.1"/>
    <property type="molecule type" value="Genomic_DNA"/>
</dbReference>
<dbReference type="Gene3D" id="3.40.50.720">
    <property type="entry name" value="NAD(P)-binding Rossmann-like Domain"/>
    <property type="match status" value="1"/>
</dbReference>
<name>A0A927FRE3_9HYPH</name>
<gene>
    <name evidence="2" type="ORF">IC608_05095</name>
</gene>
<dbReference type="SUPFAM" id="SSF51735">
    <property type="entry name" value="NAD(P)-binding Rossmann-fold domains"/>
    <property type="match status" value="1"/>
</dbReference>
<dbReference type="PANTHER" id="PTHR47129:SF1">
    <property type="entry name" value="NMRA-LIKE DOMAIN-CONTAINING PROTEIN"/>
    <property type="match status" value="1"/>
</dbReference>
<evidence type="ECO:0000259" key="1">
    <source>
        <dbReference type="Pfam" id="PF13460"/>
    </source>
</evidence>
<dbReference type="AlphaFoldDB" id="A0A927FRE3"/>
<keyword evidence="3" id="KW-1185">Reference proteome</keyword>
<feature type="domain" description="NAD(P)-binding" evidence="1">
    <location>
        <begin position="13"/>
        <end position="189"/>
    </location>
</feature>
<dbReference type="RefSeq" id="WP_191773213.1">
    <property type="nucleotide sequence ID" value="NZ_JACYFU010000001.1"/>
</dbReference>
<sequence length="294" mass="30028">MSTFANAPLLVTGASGQFGRAAVEALLARGATQIIAGTRNPAKLADLAAKGLDVRQVDFDDPASLPAAFAGVERLLLVSTDGIGKRIAQQTAAVEAAKTAGVKHIVYTSAPAARPNPDAGLNPEHFWTEAAIFASGLGFTILRNHMYAENTLMDGPQAIASGQLFGLIGDRGTSYVARTDAARAAAGALLSAETSTVEDVTGPAPVTNAERAKVLSALSGRPVSVIAVEPSALKAGMVAGGVPEGMAAALLAFQRDAVTGHHGVVTDVVEHYSGQKPKAFADVLADHRAAFAAR</sequence>